<organism evidence="6 7">
    <name type="scientific">[Candida] subhashii</name>
    <dbReference type="NCBI Taxonomy" id="561895"/>
    <lineage>
        <taxon>Eukaryota</taxon>
        <taxon>Fungi</taxon>
        <taxon>Dikarya</taxon>
        <taxon>Ascomycota</taxon>
        <taxon>Saccharomycotina</taxon>
        <taxon>Pichiomycetes</taxon>
        <taxon>Debaryomycetaceae</taxon>
        <taxon>Spathaspora</taxon>
    </lineage>
</organism>
<dbReference type="FunFam" id="3.40.50.2300:FF:000146">
    <property type="entry name" value="Putative two-component response regulator SSK1p"/>
    <property type="match status" value="1"/>
</dbReference>
<dbReference type="InterPro" id="IPR001789">
    <property type="entry name" value="Sig_transdc_resp-reg_receiver"/>
</dbReference>
<feature type="compositionally biased region" description="Low complexity" evidence="4">
    <location>
        <begin position="354"/>
        <end position="364"/>
    </location>
</feature>
<keyword evidence="7" id="KW-1185">Reference proteome</keyword>
<evidence type="ECO:0000259" key="5">
    <source>
        <dbReference type="PROSITE" id="PS50110"/>
    </source>
</evidence>
<feature type="compositionally biased region" description="Polar residues" evidence="4">
    <location>
        <begin position="495"/>
        <end position="510"/>
    </location>
</feature>
<dbReference type="RefSeq" id="XP_049262421.1">
    <property type="nucleotide sequence ID" value="XM_049408263.1"/>
</dbReference>
<sequence>MSQFAHVGTNRTTISNIPKAITTNTFPNIPNSFSNSHKRKTPNLTEIIIPKGESFTENKVSTPTTSTGVGTSAPPPTSITPGHMSYSATLPDTRRVWVKRLNGTPTTVITHSTDLIDDLKLLIIEKYPNSIGRYFDVADISIRIEISNVMMMASPVSTTPNKKNYTSHHRRQESMQQFVTLEPDQSVWTTLDQYFPMGMNMADALIVETPNSPFENQEIRYSDSQYTTSNEIPPQNQINPQRTSSRHGSLVGGPQIQVQKSQSRNPSLSQPQPIAASPSLVTKSFYNQQLQQQQQQQQNFPQLQQHQPQARHYISTKSSYPGNTLKDRSVSPIFTNLGTSSKKESPGAYHRRSQSSPVSSPNSQFANANPQAVLLLPKNFSLTGGTSLTAKKRHSLDGSSFDNSPTSDSFGDLSGSNEKKSEREHQDKTKDKSGENEDKKQEEGSKTNGGEKINKEKETKVIPTKSPTPSRANSQDKVKTLKKSSKSEGEKRLALQQQTSGPNKMGTSPTDKVLPSISVLVVEDNAINQAILGAFLRKRKIHYEIAKNGQEAIDKWRQGGFHLVLMDIQLPVKSGIEVTKEIRYLEKLNKIGVFDEYENEFKNDKKIELKPQEKLDLSIFRSPVIIVALTASSNSNDRKNALTAGCNDYLTKPVNLVWLQNKITEWGCMQALIDFDGWKNKSSRLLIKNIVNTNKK</sequence>
<protein>
    <submittedName>
        <fullName evidence="6">SSK1</fullName>
    </submittedName>
</protein>
<dbReference type="EMBL" id="JAGSYN010000183">
    <property type="protein sequence ID" value="KAG7662188.1"/>
    <property type="molecule type" value="Genomic_DNA"/>
</dbReference>
<dbReference type="GeneID" id="73471116"/>
<dbReference type="PANTHER" id="PTHR45339">
    <property type="entry name" value="HYBRID SIGNAL TRANSDUCTION HISTIDINE KINASE J"/>
    <property type="match status" value="1"/>
</dbReference>
<feature type="region of interest" description="Disordered" evidence="4">
    <location>
        <begin position="56"/>
        <end position="85"/>
    </location>
</feature>
<feature type="modified residue" description="4-aspartylphosphate" evidence="3">
    <location>
        <position position="567"/>
    </location>
</feature>
<dbReference type="SMART" id="SM00448">
    <property type="entry name" value="REC"/>
    <property type="match status" value="1"/>
</dbReference>
<keyword evidence="1 3" id="KW-0597">Phosphoprotein</keyword>
<dbReference type="Pfam" id="PF00072">
    <property type="entry name" value="Response_reg"/>
    <property type="match status" value="1"/>
</dbReference>
<comment type="caution">
    <text evidence="6">The sequence shown here is derived from an EMBL/GenBank/DDBJ whole genome shotgun (WGS) entry which is preliminary data.</text>
</comment>
<keyword evidence="2" id="KW-0902">Two-component regulatory system</keyword>
<dbReference type="AlphaFoldDB" id="A0A8J5QHH1"/>
<dbReference type="PROSITE" id="PS50110">
    <property type="entry name" value="RESPONSE_REGULATORY"/>
    <property type="match status" value="1"/>
</dbReference>
<feature type="region of interest" description="Disordered" evidence="4">
    <location>
        <begin position="224"/>
        <end position="275"/>
    </location>
</feature>
<feature type="domain" description="Response regulatory" evidence="5">
    <location>
        <begin position="518"/>
        <end position="667"/>
    </location>
</feature>
<evidence type="ECO:0000256" key="1">
    <source>
        <dbReference type="ARBA" id="ARBA00022553"/>
    </source>
</evidence>
<feature type="compositionally biased region" description="Low complexity" evidence="4">
    <location>
        <begin position="60"/>
        <end position="72"/>
    </location>
</feature>
<feature type="compositionally biased region" description="Low complexity" evidence="4">
    <location>
        <begin position="288"/>
        <end position="308"/>
    </location>
</feature>
<evidence type="ECO:0000256" key="4">
    <source>
        <dbReference type="SAM" id="MobiDB-lite"/>
    </source>
</evidence>
<feature type="region of interest" description="Disordered" evidence="4">
    <location>
        <begin position="392"/>
        <end position="510"/>
    </location>
</feature>
<name>A0A8J5QHH1_9ASCO</name>
<dbReference type="Proteomes" id="UP000694255">
    <property type="component" value="Unassembled WGS sequence"/>
</dbReference>
<feature type="compositionally biased region" description="Basic and acidic residues" evidence="4">
    <location>
        <begin position="417"/>
        <end position="445"/>
    </location>
</feature>
<dbReference type="PANTHER" id="PTHR45339:SF1">
    <property type="entry name" value="HYBRID SIGNAL TRANSDUCTION HISTIDINE KINASE J"/>
    <property type="match status" value="1"/>
</dbReference>
<dbReference type="CDD" id="cd17546">
    <property type="entry name" value="REC_hyHK_CKI1_RcsC-like"/>
    <property type="match status" value="1"/>
</dbReference>
<feature type="compositionally biased region" description="Polar residues" evidence="4">
    <location>
        <begin position="256"/>
        <end position="272"/>
    </location>
</feature>
<evidence type="ECO:0000313" key="7">
    <source>
        <dbReference type="Proteomes" id="UP000694255"/>
    </source>
</evidence>
<evidence type="ECO:0000256" key="2">
    <source>
        <dbReference type="ARBA" id="ARBA00023012"/>
    </source>
</evidence>
<accession>A0A8J5QHH1</accession>
<proteinExistence type="predicted"/>
<feature type="region of interest" description="Disordered" evidence="4">
    <location>
        <begin position="288"/>
        <end position="365"/>
    </location>
</feature>
<evidence type="ECO:0000256" key="3">
    <source>
        <dbReference type="PROSITE-ProRule" id="PRU00169"/>
    </source>
</evidence>
<feature type="compositionally biased region" description="Polar residues" evidence="4">
    <location>
        <begin position="224"/>
        <end position="247"/>
    </location>
</feature>
<dbReference type="OrthoDB" id="21225at2759"/>
<evidence type="ECO:0000313" key="6">
    <source>
        <dbReference type="EMBL" id="KAG7662188.1"/>
    </source>
</evidence>
<feature type="compositionally biased region" description="Polar residues" evidence="4">
    <location>
        <begin position="397"/>
        <end position="409"/>
    </location>
</feature>
<gene>
    <name evidence="6" type="ORF">J8A68_004316</name>
</gene>
<reference evidence="6 7" key="1">
    <citation type="journal article" date="2021" name="DNA Res.">
        <title>Genome analysis of Candida subhashii reveals its hybrid nature and dual mitochondrial genome conformations.</title>
        <authorList>
            <person name="Mixao V."/>
            <person name="Hegedusova E."/>
            <person name="Saus E."/>
            <person name="Pryszcz L.P."/>
            <person name="Cillingova A."/>
            <person name="Nosek J."/>
            <person name="Gabaldon T."/>
        </authorList>
    </citation>
    <scope>NUCLEOTIDE SEQUENCE [LARGE SCALE GENOMIC DNA]</scope>
    <source>
        <strain evidence="6 7">CBS 10753</strain>
    </source>
</reference>
<feature type="compositionally biased region" description="Basic and acidic residues" evidence="4">
    <location>
        <begin position="474"/>
        <end position="493"/>
    </location>
</feature>
<dbReference type="GO" id="GO:0000156">
    <property type="term" value="F:phosphorelay response regulator activity"/>
    <property type="evidence" value="ECO:0007669"/>
    <property type="project" value="UniProtKB-ARBA"/>
</dbReference>